<dbReference type="WBParaSite" id="Pan_g9656.t1">
    <property type="protein sequence ID" value="Pan_g9656.t1"/>
    <property type="gene ID" value="Pan_g9656"/>
</dbReference>
<dbReference type="Proteomes" id="UP000492821">
    <property type="component" value="Unassembled WGS sequence"/>
</dbReference>
<sequence>MMSLFIQPASITGDRCCFAPPRVCVLVPLFSDDHPLPCFACPLTKHQLSDGTNGPEAVFPYPISVKVDGRGSGGLFLDAKLWKVI</sequence>
<protein>
    <submittedName>
        <fullName evidence="2">Secreted protein</fullName>
    </submittedName>
</protein>
<proteinExistence type="predicted"/>
<dbReference type="AlphaFoldDB" id="A0A7E4WBC8"/>
<keyword evidence="1" id="KW-1185">Reference proteome</keyword>
<evidence type="ECO:0000313" key="2">
    <source>
        <dbReference type="WBParaSite" id="Pan_g9656.t1"/>
    </source>
</evidence>
<reference evidence="2" key="2">
    <citation type="submission" date="2020-10" db="UniProtKB">
        <authorList>
            <consortium name="WormBaseParasite"/>
        </authorList>
    </citation>
    <scope>IDENTIFICATION</scope>
</reference>
<organism evidence="1 2">
    <name type="scientific">Panagrellus redivivus</name>
    <name type="common">Microworm</name>
    <dbReference type="NCBI Taxonomy" id="6233"/>
    <lineage>
        <taxon>Eukaryota</taxon>
        <taxon>Metazoa</taxon>
        <taxon>Ecdysozoa</taxon>
        <taxon>Nematoda</taxon>
        <taxon>Chromadorea</taxon>
        <taxon>Rhabditida</taxon>
        <taxon>Tylenchina</taxon>
        <taxon>Panagrolaimomorpha</taxon>
        <taxon>Panagrolaimoidea</taxon>
        <taxon>Panagrolaimidae</taxon>
        <taxon>Panagrellus</taxon>
    </lineage>
</organism>
<reference evidence="1" key="1">
    <citation type="journal article" date="2013" name="Genetics">
        <title>The draft genome and transcriptome of Panagrellus redivivus are shaped by the harsh demands of a free-living lifestyle.</title>
        <authorList>
            <person name="Srinivasan J."/>
            <person name="Dillman A.R."/>
            <person name="Macchietto M.G."/>
            <person name="Heikkinen L."/>
            <person name="Lakso M."/>
            <person name="Fracchia K.M."/>
            <person name="Antoshechkin I."/>
            <person name="Mortazavi A."/>
            <person name="Wong G."/>
            <person name="Sternberg P.W."/>
        </authorList>
    </citation>
    <scope>NUCLEOTIDE SEQUENCE [LARGE SCALE GENOMIC DNA]</scope>
    <source>
        <strain evidence="1">MT8872</strain>
    </source>
</reference>
<name>A0A7E4WBC8_PANRE</name>
<evidence type="ECO:0000313" key="1">
    <source>
        <dbReference type="Proteomes" id="UP000492821"/>
    </source>
</evidence>
<accession>A0A7E4WBC8</accession>